<dbReference type="GO" id="GO:0006310">
    <property type="term" value="P:DNA recombination"/>
    <property type="evidence" value="ECO:0007669"/>
    <property type="project" value="UniProtKB-KW"/>
</dbReference>
<dbReference type="InterPro" id="IPR012337">
    <property type="entry name" value="RNaseH-like_sf"/>
</dbReference>
<dbReference type="Gene3D" id="2.40.50.40">
    <property type="match status" value="1"/>
</dbReference>
<dbReference type="Pfam" id="PF00385">
    <property type="entry name" value="Chromo"/>
    <property type="match status" value="1"/>
</dbReference>
<dbReference type="PANTHER" id="PTHR37984">
    <property type="entry name" value="PROTEIN CBG26694"/>
    <property type="match status" value="1"/>
</dbReference>
<dbReference type="InterPro" id="IPR000477">
    <property type="entry name" value="RT_dom"/>
</dbReference>
<evidence type="ECO:0000256" key="10">
    <source>
        <dbReference type="ARBA" id="ARBA00022908"/>
    </source>
</evidence>
<evidence type="ECO:0000256" key="1">
    <source>
        <dbReference type="ARBA" id="ARBA00022670"/>
    </source>
</evidence>
<dbReference type="InterPro" id="IPR023780">
    <property type="entry name" value="Chromo_domain"/>
</dbReference>
<dbReference type="Pfam" id="PF03732">
    <property type="entry name" value="Retrotrans_gag"/>
    <property type="match status" value="1"/>
</dbReference>
<keyword evidence="8" id="KW-0378">Hydrolase</keyword>
<keyword evidence="11" id="KW-0695">RNA-directed DNA polymerase</keyword>
<dbReference type="Proteomes" id="UP001231189">
    <property type="component" value="Unassembled WGS sequence"/>
</dbReference>
<evidence type="ECO:0000259" key="19">
    <source>
        <dbReference type="PROSITE" id="PS50878"/>
    </source>
</evidence>
<keyword evidence="14" id="KW-0233">DNA recombination</keyword>
<proteinExistence type="predicted"/>
<dbReference type="SUPFAM" id="SSF53098">
    <property type="entry name" value="Ribonuclease H-like"/>
    <property type="match status" value="1"/>
</dbReference>
<dbReference type="InterPro" id="IPR043502">
    <property type="entry name" value="DNA/RNA_pol_sf"/>
</dbReference>
<dbReference type="GO" id="GO:0004519">
    <property type="term" value="F:endonuclease activity"/>
    <property type="evidence" value="ECO:0007669"/>
    <property type="project" value="UniProtKB-KW"/>
</dbReference>
<dbReference type="Gene3D" id="3.30.70.270">
    <property type="match status" value="2"/>
</dbReference>
<keyword evidence="10" id="KW-0229">DNA integration</keyword>
<dbReference type="Pfam" id="PF08284">
    <property type="entry name" value="RVP_2"/>
    <property type="match status" value="1"/>
</dbReference>
<evidence type="ECO:0000256" key="13">
    <source>
        <dbReference type="ARBA" id="ARBA00023125"/>
    </source>
</evidence>
<dbReference type="GO" id="GO:0003677">
    <property type="term" value="F:DNA binding"/>
    <property type="evidence" value="ECO:0007669"/>
    <property type="project" value="UniProtKB-KW"/>
</dbReference>
<dbReference type="GO" id="GO:0003964">
    <property type="term" value="F:RNA-directed DNA polymerase activity"/>
    <property type="evidence" value="ECO:0007669"/>
    <property type="project" value="UniProtKB-KW"/>
</dbReference>
<keyword evidence="9" id="KW-0460">Magnesium</keyword>
<dbReference type="GO" id="GO:0015074">
    <property type="term" value="P:DNA integration"/>
    <property type="evidence" value="ECO:0007669"/>
    <property type="project" value="UniProtKB-KW"/>
</dbReference>
<keyword evidence="3" id="KW-0548">Nucleotidyltransferase</keyword>
<dbReference type="Gene3D" id="3.30.420.10">
    <property type="entry name" value="Ribonuclease H-like superfamily/Ribonuclease H"/>
    <property type="match status" value="1"/>
</dbReference>
<evidence type="ECO:0000256" key="9">
    <source>
        <dbReference type="ARBA" id="ARBA00022842"/>
    </source>
</evidence>
<evidence type="ECO:0000256" key="7">
    <source>
        <dbReference type="ARBA" id="ARBA00022759"/>
    </source>
</evidence>
<dbReference type="PROSITE" id="PS50994">
    <property type="entry name" value="INTEGRASE"/>
    <property type="match status" value="1"/>
</dbReference>
<dbReference type="InterPro" id="IPR056924">
    <property type="entry name" value="SH3_Tf2-1"/>
</dbReference>
<dbReference type="Gene3D" id="1.10.340.70">
    <property type="match status" value="1"/>
</dbReference>
<keyword evidence="6" id="KW-0064">Aspartyl protease</keyword>
<evidence type="ECO:0000256" key="4">
    <source>
        <dbReference type="ARBA" id="ARBA00022722"/>
    </source>
</evidence>
<dbReference type="Pfam" id="PF24626">
    <property type="entry name" value="SH3_Tf2-1"/>
    <property type="match status" value="1"/>
</dbReference>
<feature type="domain" description="Reverse transcriptase" evidence="19">
    <location>
        <begin position="673"/>
        <end position="852"/>
    </location>
</feature>
<dbReference type="Gene3D" id="2.40.70.10">
    <property type="entry name" value="Acid Proteases"/>
    <property type="match status" value="1"/>
</dbReference>
<dbReference type="PROSITE" id="PS50878">
    <property type="entry name" value="RT_POL"/>
    <property type="match status" value="1"/>
</dbReference>
<dbReference type="InterPro" id="IPR000953">
    <property type="entry name" value="Chromo/chromo_shadow_dom"/>
</dbReference>
<evidence type="ECO:0000256" key="3">
    <source>
        <dbReference type="ARBA" id="ARBA00022695"/>
    </source>
</evidence>
<keyword evidence="2" id="KW-0808">Transferase</keyword>
<name>A0AAD8QIG5_LOLMU</name>
<dbReference type="CDD" id="cd00303">
    <property type="entry name" value="retropepsin_like"/>
    <property type="match status" value="1"/>
</dbReference>
<dbReference type="GO" id="GO:0004190">
    <property type="term" value="F:aspartic-type endopeptidase activity"/>
    <property type="evidence" value="ECO:0007669"/>
    <property type="project" value="UniProtKB-KW"/>
</dbReference>
<evidence type="ECO:0000256" key="6">
    <source>
        <dbReference type="ARBA" id="ARBA00022750"/>
    </source>
</evidence>
<dbReference type="InterPro" id="IPR041588">
    <property type="entry name" value="Integrase_H2C2"/>
</dbReference>
<keyword evidence="5" id="KW-0479">Metal-binding</keyword>
<organism evidence="21 22">
    <name type="scientific">Lolium multiflorum</name>
    <name type="common">Italian ryegrass</name>
    <name type="synonym">Lolium perenne subsp. multiflorum</name>
    <dbReference type="NCBI Taxonomy" id="4521"/>
    <lineage>
        <taxon>Eukaryota</taxon>
        <taxon>Viridiplantae</taxon>
        <taxon>Streptophyta</taxon>
        <taxon>Embryophyta</taxon>
        <taxon>Tracheophyta</taxon>
        <taxon>Spermatophyta</taxon>
        <taxon>Magnoliopsida</taxon>
        <taxon>Liliopsida</taxon>
        <taxon>Poales</taxon>
        <taxon>Poaceae</taxon>
        <taxon>BOP clade</taxon>
        <taxon>Pooideae</taxon>
        <taxon>Poodae</taxon>
        <taxon>Poeae</taxon>
        <taxon>Poeae Chloroplast Group 2 (Poeae type)</taxon>
        <taxon>Loliodinae</taxon>
        <taxon>Loliinae</taxon>
        <taxon>Lolium</taxon>
    </lineage>
</organism>
<dbReference type="PANTHER" id="PTHR37984:SF5">
    <property type="entry name" value="PROTEIN NYNRIN-LIKE"/>
    <property type="match status" value="1"/>
</dbReference>
<keyword evidence="4" id="KW-0540">Nuclease</keyword>
<evidence type="ECO:0000256" key="11">
    <source>
        <dbReference type="ARBA" id="ARBA00022918"/>
    </source>
</evidence>
<feature type="region of interest" description="Disordered" evidence="17">
    <location>
        <begin position="72"/>
        <end position="107"/>
    </location>
</feature>
<keyword evidence="15" id="KW-0511">Multifunctional enzyme</keyword>
<dbReference type="Gene3D" id="3.10.10.10">
    <property type="entry name" value="HIV Type 1 Reverse Transcriptase, subunit A, domain 1"/>
    <property type="match status" value="1"/>
</dbReference>
<dbReference type="Pfam" id="PF00078">
    <property type="entry name" value="RVT_1"/>
    <property type="match status" value="1"/>
</dbReference>
<dbReference type="Pfam" id="PF17921">
    <property type="entry name" value="Integrase_H2C2"/>
    <property type="match status" value="1"/>
</dbReference>
<keyword evidence="16" id="KW-0175">Coiled coil</keyword>
<dbReference type="GO" id="GO:0046872">
    <property type="term" value="F:metal ion binding"/>
    <property type="evidence" value="ECO:0007669"/>
    <property type="project" value="UniProtKB-KW"/>
</dbReference>
<keyword evidence="1" id="KW-0645">Protease</keyword>
<dbReference type="InterPro" id="IPR036397">
    <property type="entry name" value="RNaseH_sf"/>
</dbReference>
<evidence type="ECO:0000256" key="16">
    <source>
        <dbReference type="SAM" id="Coils"/>
    </source>
</evidence>
<dbReference type="FunFam" id="3.30.420.10:FF:000032">
    <property type="entry name" value="Retrovirus-related Pol polyprotein from transposon 297-like Protein"/>
    <property type="match status" value="1"/>
</dbReference>
<evidence type="ECO:0000256" key="8">
    <source>
        <dbReference type="ARBA" id="ARBA00022801"/>
    </source>
</evidence>
<dbReference type="InterPro" id="IPR050951">
    <property type="entry name" value="Retrovirus_Pol_polyprotein"/>
</dbReference>
<keyword evidence="7" id="KW-0255">Endonuclease</keyword>
<protein>
    <submittedName>
        <fullName evidence="21">Uncharacterized protein</fullName>
    </submittedName>
</protein>
<reference evidence="21" key="1">
    <citation type="submission" date="2023-07" db="EMBL/GenBank/DDBJ databases">
        <title>A chromosome-level genome assembly of Lolium multiflorum.</title>
        <authorList>
            <person name="Chen Y."/>
            <person name="Copetti D."/>
            <person name="Kolliker R."/>
            <person name="Studer B."/>
        </authorList>
    </citation>
    <scope>NUCLEOTIDE SEQUENCE</scope>
    <source>
        <strain evidence="21">02402/16</strain>
        <tissue evidence="21">Leaf</tissue>
    </source>
</reference>
<dbReference type="FunFam" id="3.10.10.10:FF:000007">
    <property type="entry name" value="Retrovirus-related Pol polyprotein from transposon 17.6-like Protein"/>
    <property type="match status" value="1"/>
</dbReference>
<keyword evidence="22" id="KW-1185">Reference proteome</keyword>
<evidence type="ECO:0000256" key="14">
    <source>
        <dbReference type="ARBA" id="ARBA00023172"/>
    </source>
</evidence>
<evidence type="ECO:0000256" key="12">
    <source>
        <dbReference type="ARBA" id="ARBA00022932"/>
    </source>
</evidence>
<keyword evidence="12" id="KW-0239">DNA-directed DNA polymerase</keyword>
<dbReference type="GO" id="GO:0006508">
    <property type="term" value="P:proteolysis"/>
    <property type="evidence" value="ECO:0007669"/>
    <property type="project" value="UniProtKB-KW"/>
</dbReference>
<dbReference type="GO" id="GO:0003887">
    <property type="term" value="F:DNA-directed DNA polymerase activity"/>
    <property type="evidence" value="ECO:0007669"/>
    <property type="project" value="UniProtKB-KW"/>
</dbReference>
<dbReference type="InterPro" id="IPR016197">
    <property type="entry name" value="Chromo-like_dom_sf"/>
</dbReference>
<dbReference type="InterPro" id="IPR041577">
    <property type="entry name" value="RT_RNaseH_2"/>
</dbReference>
<dbReference type="CDD" id="cd09274">
    <property type="entry name" value="RNase_HI_RT_Ty3"/>
    <property type="match status" value="1"/>
</dbReference>
<dbReference type="SUPFAM" id="SSF54160">
    <property type="entry name" value="Chromo domain-like"/>
    <property type="match status" value="1"/>
</dbReference>
<dbReference type="FunFam" id="3.30.70.270:FF:000020">
    <property type="entry name" value="Transposon Tf2-6 polyprotein-like Protein"/>
    <property type="match status" value="1"/>
</dbReference>
<feature type="region of interest" description="Disordered" evidence="17">
    <location>
        <begin position="331"/>
        <end position="350"/>
    </location>
</feature>
<feature type="compositionally biased region" description="Gly residues" evidence="17">
    <location>
        <begin position="82"/>
        <end position="107"/>
    </location>
</feature>
<dbReference type="CDD" id="cd01647">
    <property type="entry name" value="RT_LTR"/>
    <property type="match status" value="1"/>
</dbReference>
<dbReference type="InterPro" id="IPR021109">
    <property type="entry name" value="Peptidase_aspartic_dom_sf"/>
</dbReference>
<dbReference type="InterPro" id="IPR005162">
    <property type="entry name" value="Retrotrans_gag_dom"/>
</dbReference>
<dbReference type="SUPFAM" id="SSF56672">
    <property type="entry name" value="DNA/RNA polymerases"/>
    <property type="match status" value="1"/>
</dbReference>
<dbReference type="InterPro" id="IPR043128">
    <property type="entry name" value="Rev_trsase/Diguanyl_cyclase"/>
</dbReference>
<accession>A0AAD8QIG5</accession>
<evidence type="ECO:0000256" key="17">
    <source>
        <dbReference type="SAM" id="MobiDB-lite"/>
    </source>
</evidence>
<dbReference type="PROSITE" id="PS50013">
    <property type="entry name" value="CHROMO_2"/>
    <property type="match status" value="1"/>
</dbReference>
<comment type="caution">
    <text evidence="21">The sequence shown here is derived from an EMBL/GenBank/DDBJ whole genome shotgun (WGS) entry which is preliminary data.</text>
</comment>
<feature type="domain" description="Chromo" evidence="18">
    <location>
        <begin position="1496"/>
        <end position="1543"/>
    </location>
</feature>
<sequence>MGDARDATGAAIDKLQKSLDLLHGVVAGVDTAQHQMRAQLEHQAAAIESSSTKHDDTARILQALLAKVQRLEVSPVEEEPDPGGGFGRGGAGGGEFGGSGGGGANLGGAGGVGQDGAGGSGSGGVGGGGLGGTGVGGFGGASGGGSGGVCGGRMHSFHHEQSSGVHMPKMPFPRFDGDHPRVWRDKCQDYFRAFNISPTLWITTATLHMEGNAALWLQSYKQRHSLGQWPQFILAVEAEFGSDDQRRSLKALVALKQNGTVEEYQKEFQALVYQVSMYNPHYDEQYFITQFIQGLKPELRPMVEAQVPVSLERAYLLARVQQEVLETTKQKGPRYAAATRTESSSAGGEASRLPLKLATGTLWKDRQLRDYRRANNLCYKCGDKYDPTHQCALKPAAVVNVMEQNECPILLSEEVLNLIEMDDIAEAKQLSLSINAMAGSESSNCLRLRALVGNQVMLILVDSGSSNSFINANMLDRIKCEVTDAKPMPVKVANGQYMYTSKIVPALSWWSHGATFTTAMRVLDLGGYDAILGMDWLKQHSPMVTDWEKKFLSFPYEGKQVTLHGVAANQQTSVREIPVEQLAKWTKGNEVWAVAIIHPPDAHCSVDNQHPPEIAALLQEFSPVFAEPTTLPPPRQYDHAITLQPDAAPFNARPYRYSPAHKDEIERQVAAMLQAGIIVPSMSPFASPVLLVQKKDGTWRFCVDYRRLNDLTVKNVFPMPVIDELLDELAGARIFSKLDLRAGYHQIRVLPADEPKTAFKTHQGHYQFRVMPFGLCNAPATFQCVMNTILQPCLRRSVLVFMDDILVYSPSMEEHVKHLREVLSILKAEELFIKNSKCSFACDKLEYLGHIVSGAGVATDPRKTQAMQDWPQPTTITELRGFLGLTGYYRKFVRNYGIIAKPLTNLLKKKGFLWDASATAAFLALKEAMMTTPVLQLPDFTKQFTVETDACDTGIGAVLMQDHHPLAFLSKPLSVQHQHFSIYEKEFLALIMAVERWRPYLQRGEFVVKTDHHSLSFLENQDLQSPLQRKAMARLMGLQFKIQYRKGAENHAADALSRVGHLLAIQACSSVQPAWLQEVLNSYTTDKVAQDRLAQLALASPDEHGYELSQGLIRFHGRLWIGDNAALQTKLIAALHSSAVGGHSGAQATYQRVKRLFAWTGMKTAIEEFVRQCDTCQHAKHTHSHPAGLLQPLPVPAGAWRDITMDFIDGLPVSDGFDAILVVVDRFTKYAHFIPLRHPYSAPKVARVFVDNIVKLHGMPHSITSDRDAIFTSNFWKLLFKTLGTKLQYTTAYHPQTDGQSERVNQCLEMFLRCAVQDKPKQWRALLPLAELWYNSTFHTSLGCSPFKALYGHEPDLGALPAVEEDSPVSGMLMDRAAQIEILKQRLTEAQNRMKMYADRKRSEREFQVGDMVLLKLQPYAQASVVNRPYPKLAYKYFGPYTVLEKIGQVAYRLALPAESKIHNVFHVSQIKEYHANHTPVYKELPEPPELDTIDTTPEKVLDRRLVKKGNAALPQVLIKWKNLPDDAATWENWEALKVKFPCVLTWGQVSSAGEGTVTSDGVP</sequence>
<dbReference type="SUPFAM" id="SSF50630">
    <property type="entry name" value="Acid proteases"/>
    <property type="match status" value="1"/>
</dbReference>
<evidence type="ECO:0000313" key="21">
    <source>
        <dbReference type="EMBL" id="KAK1601768.1"/>
    </source>
</evidence>
<evidence type="ECO:0000256" key="5">
    <source>
        <dbReference type="ARBA" id="ARBA00022723"/>
    </source>
</evidence>
<dbReference type="EMBL" id="JAUUTY010000351">
    <property type="protein sequence ID" value="KAK1601768.1"/>
    <property type="molecule type" value="Genomic_DNA"/>
</dbReference>
<feature type="coiled-coil region" evidence="16">
    <location>
        <begin position="1373"/>
        <end position="1400"/>
    </location>
</feature>
<dbReference type="InterPro" id="IPR001584">
    <property type="entry name" value="Integrase_cat-core"/>
</dbReference>
<keyword evidence="13" id="KW-0238">DNA-binding</keyword>
<feature type="domain" description="Integrase catalytic" evidence="20">
    <location>
        <begin position="1190"/>
        <end position="1354"/>
    </location>
</feature>
<evidence type="ECO:0000256" key="15">
    <source>
        <dbReference type="ARBA" id="ARBA00023268"/>
    </source>
</evidence>
<evidence type="ECO:0000313" key="22">
    <source>
        <dbReference type="Proteomes" id="UP001231189"/>
    </source>
</evidence>
<dbReference type="Pfam" id="PF17919">
    <property type="entry name" value="RT_RNaseH_2"/>
    <property type="match status" value="1"/>
</dbReference>
<gene>
    <name evidence="21" type="ORF">QYE76_016942</name>
</gene>
<evidence type="ECO:0000259" key="18">
    <source>
        <dbReference type="PROSITE" id="PS50013"/>
    </source>
</evidence>
<evidence type="ECO:0000256" key="2">
    <source>
        <dbReference type="ARBA" id="ARBA00022679"/>
    </source>
</evidence>
<evidence type="ECO:0000259" key="20">
    <source>
        <dbReference type="PROSITE" id="PS50994"/>
    </source>
</evidence>